<dbReference type="InterPro" id="IPR029014">
    <property type="entry name" value="NiFe-Hase_large"/>
</dbReference>
<dbReference type="HOGENOM" id="CLU_054514_0_0_6"/>
<sequence>MSSGAELVLQLHRRRGRINEVVLQGRRPPWVGDLLRGSAAGYVPGRMRLLFGVCGEAQATAARAALAGAGVQRGGGAGVQEHPGVLLEWIREHLWRLGLCLPRQLLKGTPAGLSEANRALRGVMCAVGDDIRGRDAAVNRLESALFEIVGTSVLADSADVDSWLDCCDSEVAAALRWVRDEVPQGFGVASLPSLEPAGLRAVGDCLQGSRDLAVWPLDPRDEAGESGTAQAGLRETGPFARQRANPALQGVLARHGPGILPRLLAAVLELLVLPGRLRNALRAIGVEPVSEEVGQVTGTGCGIVDTARGLLLHWVRLHRGQVADYAVVAPTEWNFHPRGVLVSGLRERPGGGPAEGVRRLAELAVLALNPCVGSRVEVH</sequence>
<dbReference type="GO" id="GO:0016151">
    <property type="term" value="F:nickel cation binding"/>
    <property type="evidence" value="ECO:0007669"/>
    <property type="project" value="InterPro"/>
</dbReference>
<dbReference type="SUPFAM" id="SSF56762">
    <property type="entry name" value="HydB/Nqo4-like"/>
    <property type="match status" value="1"/>
</dbReference>
<keyword evidence="3" id="KW-1185">Reference proteome</keyword>
<dbReference type="InterPro" id="IPR001501">
    <property type="entry name" value="Ni-dep_hyd_lsu"/>
</dbReference>
<dbReference type="EMBL" id="CP000453">
    <property type="protein sequence ID" value="ABI57362.1"/>
    <property type="molecule type" value="Genomic_DNA"/>
</dbReference>
<reference evidence="3" key="1">
    <citation type="submission" date="2006-08" db="EMBL/GenBank/DDBJ databases">
        <title>Complete sequence of Alkalilimnicola ehrilichei MLHE-1.</title>
        <authorList>
            <person name="Copeland A."/>
            <person name="Lucas S."/>
            <person name="Lapidus A."/>
            <person name="Barry K."/>
            <person name="Detter J.C."/>
            <person name="Glavina del Rio T."/>
            <person name="Hammon N."/>
            <person name="Israni S."/>
            <person name="Dalin E."/>
            <person name="Tice H."/>
            <person name="Pitluck S."/>
            <person name="Sims D."/>
            <person name="Brettin T."/>
            <person name="Bruce D."/>
            <person name="Han C."/>
            <person name="Tapia R."/>
            <person name="Gilna P."/>
            <person name="Schmutz J."/>
            <person name="Larimer F."/>
            <person name="Land M."/>
            <person name="Hauser L."/>
            <person name="Kyrpides N."/>
            <person name="Mikhailova N."/>
            <person name="Oremland R.S."/>
            <person name="Hoeft S.E."/>
            <person name="Switzer-Blum J."/>
            <person name="Kulp T."/>
            <person name="King G."/>
            <person name="Tabita R."/>
            <person name="Witte B."/>
            <person name="Santini J.M."/>
            <person name="Basu P."/>
            <person name="Hollibaugh J.T."/>
            <person name="Xie G."/>
            <person name="Stolz J.F."/>
            <person name="Richardson P."/>
        </authorList>
    </citation>
    <scope>NUCLEOTIDE SEQUENCE [LARGE SCALE GENOMIC DNA]</scope>
    <source>
        <strain evidence="3">ATCC BAA-1101 / DSM 17681 / MLHE-1</strain>
    </source>
</reference>
<dbReference type="KEGG" id="aeh:Mlg_2020"/>
<dbReference type="InterPro" id="IPR050867">
    <property type="entry name" value="NiFe/NiFeSe_hydrgnase_LSU"/>
</dbReference>
<accession>Q0A725</accession>
<dbReference type="Proteomes" id="UP000001962">
    <property type="component" value="Chromosome"/>
</dbReference>
<comment type="cofactor">
    <cofactor evidence="1">
        <name>Ni(2+)</name>
        <dbReference type="ChEBI" id="CHEBI:49786"/>
    </cofactor>
</comment>
<keyword evidence="1" id="KW-0533">Nickel</keyword>
<dbReference type="RefSeq" id="WP_011629756.1">
    <property type="nucleotide sequence ID" value="NC_008340.1"/>
</dbReference>
<gene>
    <name evidence="2" type="ordered locus">Mlg_2020</name>
</gene>
<evidence type="ECO:0000313" key="3">
    <source>
        <dbReference type="Proteomes" id="UP000001962"/>
    </source>
</evidence>
<keyword evidence="1" id="KW-0479">Metal-binding</keyword>
<feature type="binding site" evidence="1">
    <location>
        <position position="371"/>
    </location>
    <ligand>
        <name>Ni(2+)</name>
        <dbReference type="ChEBI" id="CHEBI:49786"/>
    </ligand>
</feature>
<dbReference type="PANTHER" id="PTHR42958">
    <property type="entry name" value="HYDROGENASE-2 LARGE CHAIN"/>
    <property type="match status" value="1"/>
</dbReference>
<proteinExistence type="predicted"/>
<keyword evidence="1" id="KW-0460">Magnesium</keyword>
<dbReference type="PANTHER" id="PTHR42958:SF4">
    <property type="entry name" value="HYDROGENASE EXPRESSION_FORMATION PROTEIN HUPK"/>
    <property type="match status" value="1"/>
</dbReference>
<dbReference type="AlphaFoldDB" id="Q0A725"/>
<organism evidence="2 3">
    <name type="scientific">Alkalilimnicola ehrlichii (strain ATCC BAA-1101 / DSM 17681 / MLHE-1)</name>
    <dbReference type="NCBI Taxonomy" id="187272"/>
    <lineage>
        <taxon>Bacteria</taxon>
        <taxon>Pseudomonadati</taxon>
        <taxon>Pseudomonadota</taxon>
        <taxon>Gammaproteobacteria</taxon>
        <taxon>Chromatiales</taxon>
        <taxon>Ectothiorhodospiraceae</taxon>
        <taxon>Alkalilimnicola</taxon>
    </lineage>
</organism>
<dbReference type="OrthoDB" id="9157196at2"/>
<name>Q0A725_ALKEH</name>
<evidence type="ECO:0008006" key="4">
    <source>
        <dbReference type="Google" id="ProtNLM"/>
    </source>
</evidence>
<protein>
    <recommendedName>
        <fullName evidence="4">Ni,Fe-hydrogenase I large subunit</fullName>
    </recommendedName>
</protein>
<evidence type="ECO:0000313" key="2">
    <source>
        <dbReference type="EMBL" id="ABI57362.1"/>
    </source>
</evidence>
<dbReference type="Gene3D" id="1.10.645.10">
    <property type="entry name" value="Cytochrome-c3 Hydrogenase, chain B"/>
    <property type="match status" value="1"/>
</dbReference>
<evidence type="ECO:0000256" key="1">
    <source>
        <dbReference type="PIRSR" id="PIRSR601501-1"/>
    </source>
</evidence>
<dbReference type="Pfam" id="PF00374">
    <property type="entry name" value="NiFeSe_Hases"/>
    <property type="match status" value="1"/>
</dbReference>
<dbReference type="eggNOG" id="COG0374">
    <property type="taxonomic scope" value="Bacteria"/>
</dbReference>
<feature type="binding site" evidence="1">
    <location>
        <position position="327"/>
    </location>
    <ligand>
        <name>Mg(2+)</name>
        <dbReference type="ChEBI" id="CHEBI:18420"/>
    </ligand>
</feature>